<dbReference type="InterPro" id="IPR036909">
    <property type="entry name" value="Cyt_c-like_dom_sf"/>
</dbReference>
<dbReference type="Pfam" id="PF07583">
    <property type="entry name" value="PSCyt2"/>
    <property type="match status" value="1"/>
</dbReference>
<sequence length="937" mass="105101">MDQTIGAAFFYALLRLDSENQIPFSTEELSLDLRFPLARRPVVSENKHSLMRLAHPADPATHLQFQTPTMPRYLPIILLAICGANLTTFAMAAEPPTFEKDVRPILKTHCFACHGEAGEMEGGLDLRLRRLMVTGGDSGPAITPGDLEDSVLLDKVIEQEMPPGDTKLSDKEIDILRRWISAGAKTARPEPESLDPASMITEEERNFWAFQPIRDPQVPVVQHADDVQTPIDAFLLRRLEEKNLAFAPAADKQTLVRRAYFDLIGLPPTPQQVQNFVNDAAPDAYEKVLDELLASTHYGERWGRHWLDVAGYADSEGFAEVDQVRDHAYKYRDYIIRAFNADKPFDRLIVEQLAGDELVPMPHRNLTPEQIDILTATGYLRMAPDGTGSGGVDQPVARNQVIADTIKIVSTSLMGMSVGCAECHDHRYDPIPQTDYYRMRSIFEPAYDWKKWRSPRGRLLSLYTDDDRKQAADIEAKAKVIDAQRTKKQNEFIQATLESELAKLPEELRETVRAARETPAAKRTPEQKKLLKEHPSVNVSAGSLYLYDRKAADELKKMSAEAAKIRATKPKEEFVRILSERPGQVPSTHLFYRGEYAQPKQALAPAGLTVISWMTPTKIPVNDATRPTTGRRLAFAEQLTDGNHPLTARVLINRVWAHHFGRGIVGSLGDFGVLGDRPTHPDLLDWLASDFMQGGWKLKRMHKMIMLSTAYRQSSKRRSEIEMADPDNLLYGRMSIRRLEAEVLRDSMLAVSGKLNTEQFGPPVPVREDEVGQIVVGVDTTDSAGRPTGKAVDLKGKEFRRSVYIQVRRSQPLAVLDAFDAPIMEPNCEARTPSTVAPQALMLMNSNFTISLAEHFAKRIETAAGAEPTKRAALAWRLAFGVEPSELEQQAAVDFLRDQAEHFKSHKIKDDKTSPEDHALAVFCQALFSTNRFLYVD</sequence>
<dbReference type="EMBL" id="SJPP01000003">
    <property type="protein sequence ID" value="TWU06615.1"/>
    <property type="molecule type" value="Genomic_DNA"/>
</dbReference>
<dbReference type="Proteomes" id="UP000320735">
    <property type="component" value="Unassembled WGS sequence"/>
</dbReference>
<organism evidence="4 5">
    <name type="scientific">Symmachiella macrocystis</name>
    <dbReference type="NCBI Taxonomy" id="2527985"/>
    <lineage>
        <taxon>Bacteria</taxon>
        <taxon>Pseudomonadati</taxon>
        <taxon>Planctomycetota</taxon>
        <taxon>Planctomycetia</taxon>
        <taxon>Planctomycetales</taxon>
        <taxon>Planctomycetaceae</taxon>
        <taxon>Symmachiella</taxon>
    </lineage>
</organism>
<dbReference type="PANTHER" id="PTHR35889">
    <property type="entry name" value="CYCLOINULO-OLIGOSACCHARIDE FRUCTANOTRANSFERASE-RELATED"/>
    <property type="match status" value="1"/>
</dbReference>
<reference evidence="4 5" key="1">
    <citation type="submission" date="2019-02" db="EMBL/GenBank/DDBJ databases">
        <title>Deep-cultivation of Planctomycetes and their phenomic and genomic characterization uncovers novel biology.</title>
        <authorList>
            <person name="Wiegand S."/>
            <person name="Jogler M."/>
            <person name="Boedeker C."/>
            <person name="Pinto D."/>
            <person name="Vollmers J."/>
            <person name="Rivas-Marin E."/>
            <person name="Kohn T."/>
            <person name="Peeters S.H."/>
            <person name="Heuer A."/>
            <person name="Rast P."/>
            <person name="Oberbeckmann S."/>
            <person name="Bunk B."/>
            <person name="Jeske O."/>
            <person name="Meyerdierks A."/>
            <person name="Storesund J.E."/>
            <person name="Kallscheuer N."/>
            <person name="Luecker S."/>
            <person name="Lage O.M."/>
            <person name="Pohl T."/>
            <person name="Merkel B.J."/>
            <person name="Hornburger P."/>
            <person name="Mueller R.-W."/>
            <person name="Bruemmer F."/>
            <person name="Labrenz M."/>
            <person name="Spormann A.M."/>
            <person name="Op Den Camp H."/>
            <person name="Overmann J."/>
            <person name="Amann R."/>
            <person name="Jetten M.S.M."/>
            <person name="Mascher T."/>
            <person name="Medema M.H."/>
            <person name="Devos D.P."/>
            <person name="Kaster A.-K."/>
            <person name="Ovreas L."/>
            <person name="Rohde M."/>
            <person name="Galperin M.Y."/>
            <person name="Jogler C."/>
        </authorList>
    </citation>
    <scope>NUCLEOTIDE SEQUENCE [LARGE SCALE GENOMIC DNA]</scope>
    <source>
        <strain evidence="4 5">CA54</strain>
    </source>
</reference>
<feature type="domain" description="DUF1549" evidence="1">
    <location>
        <begin position="230"/>
        <end position="445"/>
    </location>
</feature>
<evidence type="ECO:0000259" key="1">
    <source>
        <dbReference type="Pfam" id="PF07583"/>
    </source>
</evidence>
<keyword evidence="5" id="KW-1185">Reference proteome</keyword>
<dbReference type="GO" id="GO:0020037">
    <property type="term" value="F:heme binding"/>
    <property type="evidence" value="ECO:0007669"/>
    <property type="project" value="InterPro"/>
</dbReference>
<dbReference type="SUPFAM" id="SSF46626">
    <property type="entry name" value="Cytochrome c"/>
    <property type="match status" value="1"/>
</dbReference>
<feature type="domain" description="DUF1553" evidence="2">
    <location>
        <begin position="631"/>
        <end position="896"/>
    </location>
</feature>
<dbReference type="Pfam" id="PF07635">
    <property type="entry name" value="PSCyt1"/>
    <property type="match status" value="1"/>
</dbReference>
<dbReference type="InterPro" id="IPR022655">
    <property type="entry name" value="DUF1553"/>
</dbReference>
<evidence type="ECO:0000313" key="5">
    <source>
        <dbReference type="Proteomes" id="UP000320735"/>
    </source>
</evidence>
<protein>
    <submittedName>
        <fullName evidence="4">Planctomycete cytochrome C</fullName>
    </submittedName>
</protein>
<comment type="caution">
    <text evidence="4">The sequence shown here is derived from an EMBL/GenBank/DDBJ whole genome shotgun (WGS) entry which is preliminary data.</text>
</comment>
<dbReference type="AlphaFoldDB" id="A0A5C6B2S1"/>
<evidence type="ECO:0000313" key="4">
    <source>
        <dbReference type="EMBL" id="TWU06615.1"/>
    </source>
</evidence>
<dbReference type="Pfam" id="PF07587">
    <property type="entry name" value="PSD1"/>
    <property type="match status" value="1"/>
</dbReference>
<dbReference type="PANTHER" id="PTHR35889:SF3">
    <property type="entry name" value="F-BOX DOMAIN-CONTAINING PROTEIN"/>
    <property type="match status" value="1"/>
</dbReference>
<proteinExistence type="predicted"/>
<gene>
    <name evidence="4" type="ORF">CA54_50120</name>
</gene>
<evidence type="ECO:0000259" key="2">
    <source>
        <dbReference type="Pfam" id="PF07587"/>
    </source>
</evidence>
<dbReference type="InterPro" id="IPR011429">
    <property type="entry name" value="Cyt_c_Planctomycete-type"/>
</dbReference>
<evidence type="ECO:0000259" key="3">
    <source>
        <dbReference type="Pfam" id="PF07635"/>
    </source>
</evidence>
<name>A0A5C6B2S1_9PLAN</name>
<feature type="domain" description="Cytochrome C Planctomycete-type" evidence="3">
    <location>
        <begin position="110"/>
        <end position="165"/>
    </location>
</feature>
<dbReference type="GO" id="GO:0009055">
    <property type="term" value="F:electron transfer activity"/>
    <property type="evidence" value="ECO:0007669"/>
    <property type="project" value="InterPro"/>
</dbReference>
<accession>A0A5C6B2S1</accession>
<dbReference type="InterPro" id="IPR011444">
    <property type="entry name" value="DUF1549"/>
</dbReference>